<keyword evidence="2" id="KW-1185">Reference proteome</keyword>
<name>A0ABQ9YQ27_9CRUS</name>
<accession>A0ABQ9YQ27</accession>
<sequence>MIGERAREGATVKASHNVSSRTRFPSLLRTCQWNAIVIGHCLFRLTLLRLHHAIFAWLIPPYTERPPQNEANSCRH</sequence>
<evidence type="ECO:0000313" key="1">
    <source>
        <dbReference type="EMBL" id="KAK4002729.1"/>
    </source>
</evidence>
<gene>
    <name evidence="1" type="ORF">OUZ56_004534</name>
</gene>
<dbReference type="EMBL" id="JAOYFB010000001">
    <property type="protein sequence ID" value="KAK4002729.1"/>
    <property type="molecule type" value="Genomic_DNA"/>
</dbReference>
<comment type="caution">
    <text evidence="1">The sequence shown here is derived from an EMBL/GenBank/DDBJ whole genome shotgun (WGS) entry which is preliminary data.</text>
</comment>
<dbReference type="Proteomes" id="UP001234178">
    <property type="component" value="Unassembled WGS sequence"/>
</dbReference>
<evidence type="ECO:0000313" key="2">
    <source>
        <dbReference type="Proteomes" id="UP001234178"/>
    </source>
</evidence>
<protein>
    <submittedName>
        <fullName evidence="1">Uncharacterized protein</fullName>
    </submittedName>
</protein>
<organism evidence="1 2">
    <name type="scientific">Daphnia magna</name>
    <dbReference type="NCBI Taxonomy" id="35525"/>
    <lineage>
        <taxon>Eukaryota</taxon>
        <taxon>Metazoa</taxon>
        <taxon>Ecdysozoa</taxon>
        <taxon>Arthropoda</taxon>
        <taxon>Crustacea</taxon>
        <taxon>Branchiopoda</taxon>
        <taxon>Diplostraca</taxon>
        <taxon>Cladocera</taxon>
        <taxon>Anomopoda</taxon>
        <taxon>Daphniidae</taxon>
        <taxon>Daphnia</taxon>
    </lineage>
</organism>
<proteinExistence type="predicted"/>
<reference evidence="1 2" key="1">
    <citation type="journal article" date="2023" name="Nucleic Acids Res.">
        <title>The hologenome of Daphnia magna reveals possible DNA methylation and microbiome-mediated evolution of the host genome.</title>
        <authorList>
            <person name="Chaturvedi A."/>
            <person name="Li X."/>
            <person name="Dhandapani V."/>
            <person name="Marshall H."/>
            <person name="Kissane S."/>
            <person name="Cuenca-Cambronero M."/>
            <person name="Asole G."/>
            <person name="Calvet F."/>
            <person name="Ruiz-Romero M."/>
            <person name="Marangio P."/>
            <person name="Guigo R."/>
            <person name="Rago D."/>
            <person name="Mirbahai L."/>
            <person name="Eastwood N."/>
            <person name="Colbourne J.K."/>
            <person name="Zhou J."/>
            <person name="Mallon E."/>
            <person name="Orsini L."/>
        </authorList>
    </citation>
    <scope>NUCLEOTIDE SEQUENCE [LARGE SCALE GENOMIC DNA]</scope>
    <source>
        <strain evidence="1">LRV0_1</strain>
    </source>
</reference>